<dbReference type="PANTHER" id="PTHR12697">
    <property type="entry name" value="PBS LYASE HEAT-LIKE PROTEIN"/>
    <property type="match status" value="1"/>
</dbReference>
<dbReference type="Gene3D" id="1.25.10.10">
    <property type="entry name" value="Leucine-rich Repeat Variant"/>
    <property type="match status" value="2"/>
</dbReference>
<dbReference type="KEGG" id="gsb:GSUB_03195"/>
<dbReference type="HOGENOM" id="CLU_503296_0_0_7"/>
<protein>
    <recommendedName>
        <fullName evidence="4">PBS lyase</fullName>
    </recommendedName>
</protein>
<feature type="region of interest" description="Disordered" evidence="1">
    <location>
        <begin position="156"/>
        <end position="202"/>
    </location>
</feature>
<evidence type="ECO:0000313" key="2">
    <source>
        <dbReference type="EMBL" id="AJF05779.1"/>
    </source>
</evidence>
<dbReference type="OrthoDB" id="9766168at2"/>
<dbReference type="AlphaFoldDB" id="A0A0B5FM97"/>
<dbReference type="InterPro" id="IPR016024">
    <property type="entry name" value="ARM-type_fold"/>
</dbReference>
<keyword evidence="3" id="KW-1185">Reference proteome</keyword>
<name>A0A0B5FM97_9BACT</name>
<dbReference type="EMBL" id="CP010311">
    <property type="protein sequence ID" value="AJF05779.1"/>
    <property type="molecule type" value="Genomic_DNA"/>
</dbReference>
<gene>
    <name evidence="2" type="ORF">GSUB_03195</name>
</gene>
<dbReference type="STRING" id="483547.GSUB_03195"/>
<feature type="compositionally biased region" description="Basic and acidic residues" evidence="1">
    <location>
        <begin position="172"/>
        <end position="189"/>
    </location>
</feature>
<dbReference type="PANTHER" id="PTHR12697:SF38">
    <property type="entry name" value="PBS LYASE HEAT DOMAIN PROTEIN REPEAT-CONTAINING PROTEIN"/>
    <property type="match status" value="1"/>
</dbReference>
<sequence length="543" mass="60940">MKKQSPQHLHMENALRGLGLAIKAVRFYPENHPARIDAIERGVSALRLALGDLDHVALTVRRDHLSIENGSRLRDSNPAIKALAHHLFARRIFQLMILADISTEDLESAACALALEPEEIIHRGGIAKIFSSAGIQTLWVNETDLTKILSRREMLQERKSDTRSQADQNETFTDKEQNDDGAIQEKDQRQPPPSENSSFADQRRTLEEILADLAEKGSEARFRRLVNELTEAIHAEEPSSLSTGLLNAMLFLARCTEEKAYEESERTLCRKGFETLMTSERTEQIIDSLCEPGLNESSREKAHFLLRKSGEQGAMRLGERLAEEKEAKRRKILAQALTAFGRSALATLDRLLGDSRWYVVRNAATILGEIRDPETAGHLAALLGHEDERVRREAIRALTRLGTTEAMDVLLVAVEEGDPDLQRQALLFLGAMKQTKAIPYLLRFLERSDPFVRALELKRGAVRALGDMGAAEAVPALRALLQQRKFFFPRRFQEIQIACCLALARIGTDECRRILEITTQRGHGPVSRSASRALREIARAEKS</sequence>
<accession>A0A0B5FM97</accession>
<evidence type="ECO:0008006" key="4">
    <source>
        <dbReference type="Google" id="ProtNLM"/>
    </source>
</evidence>
<reference evidence="2 3" key="1">
    <citation type="journal article" date="2015" name="Genome Announc.">
        <title>Genomes of Geoalkalibacter ferrihydriticus Z-0531T and Geoalkalibacter subterraneus Red1T, Two Haloalkaliphilic Metal-Reducing Deltaproteobacteria.</title>
        <authorList>
            <person name="Badalamenti J.P."/>
            <person name="Krajmalnik-Brown R."/>
            <person name="Torres C.I."/>
            <person name="Bond D.R."/>
        </authorList>
    </citation>
    <scope>NUCLEOTIDE SEQUENCE [LARGE SCALE GENOMIC DNA]</scope>
    <source>
        <strain evidence="2 3">Red1</strain>
    </source>
</reference>
<dbReference type="SUPFAM" id="SSF48371">
    <property type="entry name" value="ARM repeat"/>
    <property type="match status" value="1"/>
</dbReference>
<dbReference type="SMART" id="SM00567">
    <property type="entry name" value="EZ_HEAT"/>
    <property type="match status" value="4"/>
</dbReference>
<dbReference type="Proteomes" id="UP000035036">
    <property type="component" value="Chromosome"/>
</dbReference>
<dbReference type="GO" id="GO:0016491">
    <property type="term" value="F:oxidoreductase activity"/>
    <property type="evidence" value="ECO:0007669"/>
    <property type="project" value="TreeGrafter"/>
</dbReference>
<dbReference type="Pfam" id="PF13646">
    <property type="entry name" value="HEAT_2"/>
    <property type="match status" value="1"/>
</dbReference>
<evidence type="ECO:0000256" key="1">
    <source>
        <dbReference type="SAM" id="MobiDB-lite"/>
    </source>
</evidence>
<dbReference type="InterPro" id="IPR011989">
    <property type="entry name" value="ARM-like"/>
</dbReference>
<evidence type="ECO:0000313" key="3">
    <source>
        <dbReference type="Proteomes" id="UP000035036"/>
    </source>
</evidence>
<dbReference type="Pfam" id="PF03130">
    <property type="entry name" value="HEAT_PBS"/>
    <property type="match status" value="1"/>
</dbReference>
<organism evidence="2 3">
    <name type="scientific">Geoalkalibacter subterraneus</name>
    <dbReference type="NCBI Taxonomy" id="483547"/>
    <lineage>
        <taxon>Bacteria</taxon>
        <taxon>Pseudomonadati</taxon>
        <taxon>Thermodesulfobacteriota</taxon>
        <taxon>Desulfuromonadia</taxon>
        <taxon>Desulfuromonadales</taxon>
        <taxon>Geoalkalibacteraceae</taxon>
        <taxon>Geoalkalibacter</taxon>
    </lineage>
</organism>
<proteinExistence type="predicted"/>
<dbReference type="RefSeq" id="WP_040199164.1">
    <property type="nucleotide sequence ID" value="NZ_CP010311.1"/>
</dbReference>
<dbReference type="InterPro" id="IPR004155">
    <property type="entry name" value="PBS_lyase_HEAT"/>
</dbReference>